<keyword evidence="2" id="KW-1185">Reference proteome</keyword>
<gene>
    <name evidence="1" type="ORF">EDC65_3292</name>
</gene>
<proteinExistence type="predicted"/>
<dbReference type="Proteomes" id="UP000278222">
    <property type="component" value="Unassembled WGS sequence"/>
</dbReference>
<comment type="caution">
    <text evidence="1">The sequence shown here is derived from an EMBL/GenBank/DDBJ whole genome shotgun (WGS) entry which is preliminary data.</text>
</comment>
<evidence type="ECO:0000313" key="1">
    <source>
        <dbReference type="EMBL" id="ROP83950.1"/>
    </source>
</evidence>
<reference evidence="1 2" key="1">
    <citation type="submission" date="2018-11" db="EMBL/GenBank/DDBJ databases">
        <title>Genomic Encyclopedia of Type Strains, Phase IV (KMG-IV): sequencing the most valuable type-strain genomes for metagenomic binning, comparative biology and taxonomic classification.</title>
        <authorList>
            <person name="Goeker M."/>
        </authorList>
    </citation>
    <scope>NUCLEOTIDE SEQUENCE [LARGE SCALE GENOMIC DNA]</scope>
    <source>
        <strain evidence="1 2">DSM 5900</strain>
    </source>
</reference>
<organism evidence="1 2">
    <name type="scientific">Stella humosa</name>
    <dbReference type="NCBI Taxonomy" id="94"/>
    <lineage>
        <taxon>Bacteria</taxon>
        <taxon>Pseudomonadati</taxon>
        <taxon>Pseudomonadota</taxon>
        <taxon>Alphaproteobacteria</taxon>
        <taxon>Rhodospirillales</taxon>
        <taxon>Stellaceae</taxon>
        <taxon>Stella</taxon>
    </lineage>
</organism>
<accession>A0A3N1KZ75</accession>
<sequence>MHRDQKDEICRQFAIAMALLERGHLVAMKGQSPKLTPGSYRQHALRLSKVGRELTALGDAIATLTSS</sequence>
<evidence type="ECO:0000313" key="2">
    <source>
        <dbReference type="Proteomes" id="UP000278222"/>
    </source>
</evidence>
<protein>
    <submittedName>
        <fullName evidence="1">Uncharacterized protein</fullName>
    </submittedName>
</protein>
<dbReference type="AlphaFoldDB" id="A0A3N1KZ75"/>
<dbReference type="EMBL" id="RJKX01000015">
    <property type="protein sequence ID" value="ROP83950.1"/>
    <property type="molecule type" value="Genomic_DNA"/>
</dbReference>
<name>A0A3N1KZ75_9PROT</name>